<protein>
    <recommendedName>
        <fullName evidence="14">L-arabinitol 4-dehydrogenase</fullName>
        <ecNumber evidence="13">1.1.1.12</ecNumber>
        <ecNumber evidence="10">1.1.1.9</ecNumber>
    </recommendedName>
    <alternativeName>
        <fullName evidence="11">Xylitol dehydrogenase A</fullName>
    </alternativeName>
</protein>
<keyword evidence="5" id="KW-0119">Carbohydrate metabolism</keyword>
<evidence type="ECO:0000256" key="1">
    <source>
        <dbReference type="ARBA" id="ARBA00001947"/>
    </source>
</evidence>
<evidence type="ECO:0000256" key="3">
    <source>
        <dbReference type="ARBA" id="ARBA00022723"/>
    </source>
</evidence>
<dbReference type="InterPro" id="IPR013149">
    <property type="entry name" value="ADH-like_C"/>
</dbReference>
<dbReference type="GO" id="GO:0008270">
    <property type="term" value="F:zinc ion binding"/>
    <property type="evidence" value="ECO:0007669"/>
    <property type="project" value="InterPro"/>
</dbReference>
<dbReference type="SUPFAM" id="SSF51735">
    <property type="entry name" value="NAD(P)-binding Rossmann-fold domains"/>
    <property type="match status" value="1"/>
</dbReference>
<dbReference type="InterPro" id="IPR036291">
    <property type="entry name" value="NAD(P)-bd_dom_sf"/>
</dbReference>
<evidence type="ECO:0000259" key="17">
    <source>
        <dbReference type="SMART" id="SM00829"/>
    </source>
</evidence>
<evidence type="ECO:0000313" key="18">
    <source>
        <dbReference type="EMBL" id="KAF4967060.1"/>
    </source>
</evidence>
<dbReference type="PANTHER" id="PTHR43161">
    <property type="entry name" value="SORBITOL DEHYDROGENASE"/>
    <property type="match status" value="1"/>
</dbReference>
<dbReference type="Pfam" id="PF00107">
    <property type="entry name" value="ADH_zinc_N"/>
    <property type="match status" value="1"/>
</dbReference>
<dbReference type="Pfam" id="PF08240">
    <property type="entry name" value="ADH_N"/>
    <property type="match status" value="1"/>
</dbReference>
<evidence type="ECO:0000256" key="13">
    <source>
        <dbReference type="ARBA" id="ARBA00038954"/>
    </source>
</evidence>
<evidence type="ECO:0000256" key="4">
    <source>
        <dbReference type="ARBA" id="ARBA00022833"/>
    </source>
</evidence>
<name>A0A8H4U069_9HYPO</name>
<dbReference type="InterPro" id="IPR020843">
    <property type="entry name" value="ER"/>
</dbReference>
<proteinExistence type="inferred from homology"/>
<dbReference type="GO" id="GO:0046526">
    <property type="term" value="F:D-xylulose reductase activity"/>
    <property type="evidence" value="ECO:0007669"/>
    <property type="project" value="UniProtKB-EC"/>
</dbReference>
<evidence type="ECO:0000256" key="8">
    <source>
        <dbReference type="ARBA" id="ARBA00024843"/>
    </source>
</evidence>
<comment type="pathway">
    <text evidence="12">Carbohydrate degradation; L-arabinose degradation via L-arabinitol; D-xylulose 5-phosphate from L-arabinose (fungal route): step 2/5.</text>
</comment>
<comment type="pathway">
    <text evidence="9">Carbohydrate degradation; L-arabinose degradation via L-arabinitol; D-xylulose 5-phosphate from L-arabinose (fungal route): step 4/5.</text>
</comment>
<dbReference type="OrthoDB" id="3941538at2759"/>
<dbReference type="PROSITE" id="PS00059">
    <property type="entry name" value="ADH_ZINC"/>
    <property type="match status" value="1"/>
</dbReference>
<feature type="domain" description="Enoyl reductase (ER)" evidence="17">
    <location>
        <begin position="15"/>
        <end position="351"/>
    </location>
</feature>
<dbReference type="FunFam" id="3.40.50.720:FF:000068">
    <property type="entry name" value="Sorbitol dehydrogenase"/>
    <property type="match status" value="1"/>
</dbReference>
<sequence>MTFEEMKNKAFVLRGPLDVAFEDRPVPKITDPYSVLIRVDYTGICGSDVHYWCNGRLGPFVLESPMVLGHESSGTVIQVGDKVQSLQQGDRVAMEPGIPCRRCDRCKEGNYNLCFDMAFAATPPYDGTLATYYVLPEDLCYKLPENVSLEEGSMLEPLSVAVHILRQSNMKHGDTVVVFGAGPIGLLCCAVAKAYGARKIIAVDIQDQRLEFASKFAAIATYKPSSALPEENAQTLKREHNLGTGADVVLDASGAEASVQTAIHLLRRGGSYVQGGLGRNEVHFPIAEACTKELTIRGSFRYSAGDYQTALNLIAAGKVDVKALITSKVAFEEAESAFQAVKAGKAIKVLIAGPQ</sequence>
<dbReference type="EMBL" id="JABEXW010000256">
    <property type="protein sequence ID" value="KAF4967060.1"/>
    <property type="molecule type" value="Genomic_DNA"/>
</dbReference>
<dbReference type="InterPro" id="IPR013154">
    <property type="entry name" value="ADH-like_N"/>
</dbReference>
<evidence type="ECO:0000313" key="19">
    <source>
        <dbReference type="Proteomes" id="UP000622797"/>
    </source>
</evidence>
<dbReference type="EC" id="1.1.1.12" evidence="13"/>
<comment type="caution">
    <text evidence="18">The sequence shown here is derived from an EMBL/GenBank/DDBJ whole genome shotgun (WGS) entry which is preliminary data.</text>
</comment>
<dbReference type="Proteomes" id="UP000622797">
    <property type="component" value="Unassembled WGS sequence"/>
</dbReference>
<keyword evidence="3 16" id="KW-0479">Metal-binding</keyword>
<evidence type="ECO:0000256" key="2">
    <source>
        <dbReference type="ARBA" id="ARBA00008072"/>
    </source>
</evidence>
<dbReference type="InterPro" id="IPR002328">
    <property type="entry name" value="ADH_Zn_CS"/>
</dbReference>
<reference evidence="18" key="1">
    <citation type="journal article" date="2020" name="BMC Genomics">
        <title>Correction to: Identification and distribution of gene clusters required for synthesis of sphingolipid metabolism inhibitors in diverse species of the filamentous fungus Fusarium.</title>
        <authorList>
            <person name="Kim H.S."/>
            <person name="Lohmar J.M."/>
            <person name="Busman M."/>
            <person name="Brown D.W."/>
            <person name="Naumann T.A."/>
            <person name="Divon H.H."/>
            <person name="Lysoe E."/>
            <person name="Uhlig S."/>
            <person name="Proctor R.H."/>
        </authorList>
    </citation>
    <scope>NUCLEOTIDE SEQUENCE</scope>
    <source>
        <strain evidence="18">NRRL 20472</strain>
    </source>
</reference>
<evidence type="ECO:0000256" key="5">
    <source>
        <dbReference type="ARBA" id="ARBA00022935"/>
    </source>
</evidence>
<comment type="function">
    <text evidence="8">Xylitol dehydrogenase which catalyzes the conversion of xylitol to D-xylulose. Xylose is a major component of hemicelluloses such as xylan. Most fungi utilize D-xylose via three enzymatic reactions, xylose reductase (XR), xylitol dehydrogenase (XDH), and xylulokinase, to form xylulose 5-phosphate, which enters pentose phosphate pathway.</text>
</comment>
<dbReference type="SUPFAM" id="SSF50129">
    <property type="entry name" value="GroES-like"/>
    <property type="match status" value="1"/>
</dbReference>
<comment type="catalytic activity">
    <reaction evidence="15">
        <text>L-arabinitol + NAD(+) = L-xylulose + NADH + H(+)</text>
        <dbReference type="Rhea" id="RHEA:16381"/>
        <dbReference type="ChEBI" id="CHEBI:15378"/>
        <dbReference type="ChEBI" id="CHEBI:17399"/>
        <dbReference type="ChEBI" id="CHEBI:18403"/>
        <dbReference type="ChEBI" id="CHEBI:57540"/>
        <dbReference type="ChEBI" id="CHEBI:57945"/>
        <dbReference type="EC" id="1.1.1.12"/>
    </reaction>
</comment>
<keyword evidence="5" id="KW-0054">Arabinose catabolism</keyword>
<dbReference type="Gene3D" id="3.40.50.720">
    <property type="entry name" value="NAD(P)-binding Rossmann-like Domain"/>
    <property type="match status" value="1"/>
</dbReference>
<evidence type="ECO:0000256" key="6">
    <source>
        <dbReference type="ARBA" id="ARBA00023002"/>
    </source>
</evidence>
<dbReference type="InterPro" id="IPR011032">
    <property type="entry name" value="GroES-like_sf"/>
</dbReference>
<comment type="similarity">
    <text evidence="2 16">Belongs to the zinc-containing alcohol dehydrogenase family.</text>
</comment>
<reference evidence="18" key="2">
    <citation type="submission" date="2020-05" db="EMBL/GenBank/DDBJ databases">
        <authorList>
            <person name="Kim H.-S."/>
            <person name="Proctor R.H."/>
            <person name="Brown D.W."/>
        </authorList>
    </citation>
    <scope>NUCLEOTIDE SEQUENCE</scope>
    <source>
        <strain evidence="18">NRRL 20472</strain>
    </source>
</reference>
<dbReference type="GO" id="GO:0003939">
    <property type="term" value="F:L-iditol 2-dehydrogenase (NAD+) activity"/>
    <property type="evidence" value="ECO:0007669"/>
    <property type="project" value="TreeGrafter"/>
</dbReference>
<keyword evidence="19" id="KW-1185">Reference proteome</keyword>
<dbReference type="InterPro" id="IPR045306">
    <property type="entry name" value="SDH-like"/>
</dbReference>
<evidence type="ECO:0000256" key="11">
    <source>
        <dbReference type="ARBA" id="ARBA00030139"/>
    </source>
</evidence>
<organism evidence="18 19">
    <name type="scientific">Fusarium sarcochroum</name>
    <dbReference type="NCBI Taxonomy" id="1208366"/>
    <lineage>
        <taxon>Eukaryota</taxon>
        <taxon>Fungi</taxon>
        <taxon>Dikarya</taxon>
        <taxon>Ascomycota</taxon>
        <taxon>Pezizomycotina</taxon>
        <taxon>Sordariomycetes</taxon>
        <taxon>Hypocreomycetidae</taxon>
        <taxon>Hypocreales</taxon>
        <taxon>Nectriaceae</taxon>
        <taxon>Fusarium</taxon>
        <taxon>Fusarium lateritium species complex</taxon>
    </lineage>
</organism>
<evidence type="ECO:0000256" key="10">
    <source>
        <dbReference type="ARBA" id="ARBA00026119"/>
    </source>
</evidence>
<comment type="cofactor">
    <cofactor evidence="1 16">
        <name>Zn(2+)</name>
        <dbReference type="ChEBI" id="CHEBI:29105"/>
    </cofactor>
</comment>
<evidence type="ECO:0000256" key="7">
    <source>
        <dbReference type="ARBA" id="ARBA00023027"/>
    </source>
</evidence>
<accession>A0A8H4U069</accession>
<dbReference type="GO" id="GO:0019568">
    <property type="term" value="P:arabinose catabolic process"/>
    <property type="evidence" value="ECO:0007669"/>
    <property type="project" value="UniProtKB-KW"/>
</dbReference>
<evidence type="ECO:0000256" key="12">
    <source>
        <dbReference type="ARBA" id="ARBA00037881"/>
    </source>
</evidence>
<keyword evidence="7" id="KW-0520">NAD</keyword>
<evidence type="ECO:0000256" key="14">
    <source>
        <dbReference type="ARBA" id="ARBA00039783"/>
    </source>
</evidence>
<evidence type="ECO:0000256" key="9">
    <source>
        <dbReference type="ARBA" id="ARBA00025713"/>
    </source>
</evidence>
<dbReference type="CDD" id="cd05285">
    <property type="entry name" value="sorbitol_DH"/>
    <property type="match status" value="1"/>
</dbReference>
<dbReference type="PANTHER" id="PTHR43161:SF9">
    <property type="entry name" value="SORBITOL DEHYDROGENASE"/>
    <property type="match status" value="1"/>
</dbReference>
<dbReference type="SMART" id="SM00829">
    <property type="entry name" value="PKS_ER"/>
    <property type="match status" value="1"/>
</dbReference>
<dbReference type="Gene3D" id="3.90.180.10">
    <property type="entry name" value="Medium-chain alcohol dehydrogenases, catalytic domain"/>
    <property type="match status" value="1"/>
</dbReference>
<dbReference type="GO" id="GO:0050019">
    <property type="term" value="F:L-arabinitol 4-dehydrogenase activity"/>
    <property type="evidence" value="ECO:0007669"/>
    <property type="project" value="UniProtKB-EC"/>
</dbReference>
<keyword evidence="4 16" id="KW-0862">Zinc</keyword>
<keyword evidence="6" id="KW-0560">Oxidoreductase</keyword>
<dbReference type="EC" id="1.1.1.9" evidence="10"/>
<gene>
    <name evidence="18" type="ORF">FSARC_5351</name>
</gene>
<evidence type="ECO:0000256" key="15">
    <source>
        <dbReference type="ARBA" id="ARBA00049317"/>
    </source>
</evidence>
<dbReference type="AlphaFoldDB" id="A0A8H4U069"/>
<dbReference type="GO" id="GO:0006062">
    <property type="term" value="P:sorbitol catabolic process"/>
    <property type="evidence" value="ECO:0007669"/>
    <property type="project" value="TreeGrafter"/>
</dbReference>
<evidence type="ECO:0000256" key="16">
    <source>
        <dbReference type="RuleBase" id="RU361277"/>
    </source>
</evidence>